<organism evidence="2 3">
    <name type="scientific">Pseudomonas syringae pv. apii</name>
    <dbReference type="NCBI Taxonomy" id="81036"/>
    <lineage>
        <taxon>Bacteria</taxon>
        <taxon>Pseudomonadati</taxon>
        <taxon>Pseudomonadota</taxon>
        <taxon>Gammaproteobacteria</taxon>
        <taxon>Pseudomonadales</taxon>
        <taxon>Pseudomonadaceae</taxon>
        <taxon>Pseudomonas</taxon>
    </lineage>
</organism>
<evidence type="ECO:0000313" key="3">
    <source>
        <dbReference type="Proteomes" id="UP000278062"/>
    </source>
</evidence>
<dbReference type="Pfam" id="PF03466">
    <property type="entry name" value="LysR_substrate"/>
    <property type="match status" value="1"/>
</dbReference>
<proteinExistence type="predicted"/>
<comment type="caution">
    <text evidence="2">The sequence shown here is derived from an EMBL/GenBank/DDBJ whole genome shotgun (WGS) entry which is preliminary data.</text>
</comment>
<dbReference type="EMBL" id="RBPL01000112">
    <property type="protein sequence ID" value="RMN92259.1"/>
    <property type="molecule type" value="Genomic_DNA"/>
</dbReference>
<evidence type="ECO:0000259" key="1">
    <source>
        <dbReference type="Pfam" id="PF03466"/>
    </source>
</evidence>
<accession>A0A0N8QIR3</accession>
<dbReference type="AlphaFoldDB" id="A0A0N8QIR3"/>
<dbReference type="SUPFAM" id="SSF53850">
    <property type="entry name" value="Periplasmic binding protein-like II"/>
    <property type="match status" value="1"/>
</dbReference>
<dbReference type="Gene3D" id="3.40.190.10">
    <property type="entry name" value="Periplasmic binding protein-like II"/>
    <property type="match status" value="1"/>
</dbReference>
<dbReference type="InterPro" id="IPR005119">
    <property type="entry name" value="LysR_subst-bd"/>
</dbReference>
<name>A0A0N8QIR3_9PSED</name>
<gene>
    <name evidence="2" type="ORF">ALQ49_01094</name>
</gene>
<evidence type="ECO:0000313" key="2">
    <source>
        <dbReference type="EMBL" id="RMN92259.1"/>
    </source>
</evidence>
<reference evidence="2 3" key="1">
    <citation type="submission" date="2018-08" db="EMBL/GenBank/DDBJ databases">
        <title>Recombination of ecologically and evolutionarily significant loci maintains genetic cohesion in the Pseudomonas syringae species complex.</title>
        <authorList>
            <person name="Dillon M."/>
            <person name="Thakur S."/>
            <person name="Almeida R.N.D."/>
            <person name="Weir B.S."/>
            <person name="Guttman D.S."/>
        </authorList>
    </citation>
    <scope>NUCLEOTIDE SEQUENCE [LARGE SCALE GENOMIC DNA]</scope>
    <source>
        <strain evidence="2 3">1089_5</strain>
    </source>
</reference>
<feature type="domain" description="LysR substrate-binding" evidence="1">
    <location>
        <begin position="18"/>
        <end position="75"/>
    </location>
</feature>
<sequence length="119" mass="13075">MMAALFSIAGPWAKPERNTPSGLIRLSASESSFMLLIRHVMPRFLKDNPQIHIECVADTRLVDIVADGFDAGVRLFGDVPHNMLAGTDTPSDGLANRSRADDYCYLGHLLLLKRGRAPL</sequence>
<protein>
    <recommendedName>
        <fullName evidence="1">LysR substrate-binding domain-containing protein</fullName>
    </recommendedName>
</protein>
<dbReference type="Proteomes" id="UP000278062">
    <property type="component" value="Unassembled WGS sequence"/>
</dbReference>